<protein>
    <recommendedName>
        <fullName evidence="2">HTH cro/C1-type domain-containing protein</fullName>
    </recommendedName>
</protein>
<dbReference type="SUPFAM" id="SSF47413">
    <property type="entry name" value="lambda repressor-like DNA-binding domains"/>
    <property type="match status" value="1"/>
</dbReference>
<dbReference type="InterPro" id="IPR010982">
    <property type="entry name" value="Lambda_DNA-bd_dom_sf"/>
</dbReference>
<evidence type="ECO:0000259" key="2">
    <source>
        <dbReference type="PROSITE" id="PS50943"/>
    </source>
</evidence>
<dbReference type="CDD" id="cd00093">
    <property type="entry name" value="HTH_XRE"/>
    <property type="match status" value="1"/>
</dbReference>
<dbReference type="AlphaFoldDB" id="Q93P69"/>
<keyword evidence="3" id="KW-0614">Plasmid</keyword>
<dbReference type="RefSeq" id="WP_010925676.1">
    <property type="nucleotide sequence ID" value="NC_002806.1"/>
</dbReference>
<evidence type="ECO:0000256" key="1">
    <source>
        <dbReference type="ARBA" id="ARBA00007227"/>
    </source>
</evidence>
<organism evidence="3">
    <name type="scientific">Microscilla sp. PRE1</name>
    <dbReference type="NCBI Taxonomy" id="155537"/>
    <lineage>
        <taxon>Bacteria</taxon>
        <taxon>Pseudomonadati</taxon>
        <taxon>Bacteroidota</taxon>
        <taxon>Cytophagia</taxon>
        <taxon>Cytophagales</taxon>
        <taxon>Microscillaceae</taxon>
        <taxon>Microscilla</taxon>
    </lineage>
</organism>
<dbReference type="InterPro" id="IPR001387">
    <property type="entry name" value="Cro/C1-type_HTH"/>
</dbReference>
<dbReference type="GO" id="GO:0003677">
    <property type="term" value="F:DNA binding"/>
    <property type="evidence" value="ECO:0007669"/>
    <property type="project" value="InterPro"/>
</dbReference>
<accession>Q93P69</accession>
<dbReference type="InterPro" id="IPR052345">
    <property type="entry name" value="Rad_response_metalloprotease"/>
</dbReference>
<feature type="domain" description="HTH cro/C1-type" evidence="2">
    <location>
        <begin position="19"/>
        <end position="73"/>
    </location>
</feature>
<dbReference type="EMBL" id="AF339846">
    <property type="protein sequence ID" value="AAK62884.1"/>
    <property type="molecule type" value="Genomic_DNA"/>
</dbReference>
<evidence type="ECO:0000313" key="3">
    <source>
        <dbReference type="EMBL" id="AAK62884.1"/>
    </source>
</evidence>
<name>Q93P69_9BACT</name>
<dbReference type="Gene3D" id="1.10.10.2910">
    <property type="match status" value="1"/>
</dbReference>
<geneLocation type="plasmid" evidence="3">
    <name>pSD15</name>
</geneLocation>
<dbReference type="PROSITE" id="PS50943">
    <property type="entry name" value="HTH_CROC1"/>
    <property type="match status" value="1"/>
</dbReference>
<dbReference type="InterPro" id="IPR010359">
    <property type="entry name" value="IrrE_HExxH"/>
</dbReference>
<dbReference type="Gene3D" id="1.10.260.40">
    <property type="entry name" value="lambda repressor-like DNA-binding domains"/>
    <property type="match status" value="1"/>
</dbReference>
<dbReference type="Pfam" id="PF06114">
    <property type="entry name" value="Peptidase_M78"/>
    <property type="match status" value="1"/>
</dbReference>
<sequence length="368" mass="41829">MNAQIELQKSLLSLPGDTIQETIDEMGMSQAELAERMGRSKEKLNDMIKGREPLTTKTAYKLEKVLGIPASFWINREAEYRQEVYKIVQQERLATQHEWLKSFPLREMKKLGWISDVTDKNQLVSELLSYYGVASCEEWERIYIAEEVAVAFRISLAHTQSPHAISAWLRKGELEAQTLKLGDYSAAAFKKALLQITNLVNQFPADFAARLQQICATCGVAVSYVPNLPKAPISGASRWYRGSPLIQLSGRYRTDDRFWFTFFHEAGHILLHGKKEIFLENVKGTEIDQAKEAEADEFAAKHLLTEVQLQKILNSKQVTVESIIDFANEFNTSPGVIIGRLQHLKLIDWSVGNDLRQKVELFPELQSA</sequence>
<comment type="similarity">
    <text evidence="1">Belongs to the short-chain fatty acyl-CoA assimilation regulator (ScfR) family.</text>
</comment>
<dbReference type="SMART" id="SM00530">
    <property type="entry name" value="HTH_XRE"/>
    <property type="match status" value="1"/>
</dbReference>
<proteinExistence type="inferred from homology"/>
<dbReference type="PANTHER" id="PTHR43236">
    <property type="entry name" value="ANTITOXIN HIGA1"/>
    <property type="match status" value="1"/>
</dbReference>
<dbReference type="PANTHER" id="PTHR43236:SF2">
    <property type="entry name" value="BLL0069 PROTEIN"/>
    <property type="match status" value="1"/>
</dbReference>
<reference evidence="3" key="1">
    <citation type="journal article" date="2001" name="Appl. Environ. Microbiol.">
        <title>Sequence analysis of a 101-kilobase plasmid required for agar degradation by a Microscilla isolate.</title>
        <authorList>
            <person name="Zhong Z."/>
            <person name="Toukdarian A."/>
            <person name="Helinski D."/>
            <person name="Knauf V."/>
            <person name="Sykes S."/>
            <person name="Wilkinson J.E."/>
            <person name="O'Bryne C."/>
            <person name="Shea T."/>
            <person name="DeLoughery C."/>
            <person name="Caspi R."/>
        </authorList>
    </citation>
    <scope>NUCLEOTIDE SEQUENCE</scope>
    <source>
        <strain evidence="3">PRE1</strain>
        <plasmid evidence="3">pSD15</plasmid>
    </source>
</reference>
<dbReference type="Pfam" id="PF01381">
    <property type="entry name" value="HTH_3"/>
    <property type="match status" value="1"/>
</dbReference>